<name>A0A645GRW1_9ZZZZ</name>
<comment type="caution">
    <text evidence="3">The sequence shown here is derived from an EMBL/GenBank/DDBJ whole genome shotgun (WGS) entry which is preliminary data.</text>
</comment>
<dbReference type="InterPro" id="IPR038610">
    <property type="entry name" value="FliK-like_C_sf"/>
</dbReference>
<evidence type="ECO:0000313" key="3">
    <source>
        <dbReference type="EMBL" id="MPN28682.1"/>
    </source>
</evidence>
<protein>
    <recommendedName>
        <fullName evidence="2">Flagellar hook-length control protein-like C-terminal domain-containing protein</fullName>
    </recommendedName>
</protein>
<reference evidence="3" key="1">
    <citation type="submission" date="2019-08" db="EMBL/GenBank/DDBJ databases">
        <authorList>
            <person name="Kucharzyk K."/>
            <person name="Murdoch R.W."/>
            <person name="Higgins S."/>
            <person name="Loffler F."/>
        </authorList>
    </citation>
    <scope>NUCLEOTIDE SEQUENCE</scope>
</reference>
<dbReference type="InterPro" id="IPR021136">
    <property type="entry name" value="Flagellar_hook_control-like_C"/>
</dbReference>
<dbReference type="CDD" id="cd17470">
    <property type="entry name" value="T3SS_Flik_C"/>
    <property type="match status" value="1"/>
</dbReference>
<feature type="region of interest" description="Disordered" evidence="1">
    <location>
        <begin position="119"/>
        <end position="141"/>
    </location>
</feature>
<proteinExistence type="predicted"/>
<gene>
    <name evidence="3" type="ORF">SDC9_176126</name>
</gene>
<organism evidence="3">
    <name type="scientific">bioreactor metagenome</name>
    <dbReference type="NCBI Taxonomy" id="1076179"/>
    <lineage>
        <taxon>unclassified sequences</taxon>
        <taxon>metagenomes</taxon>
        <taxon>ecological metagenomes</taxon>
    </lineage>
</organism>
<accession>A0A645GRW1</accession>
<evidence type="ECO:0000256" key="1">
    <source>
        <dbReference type="SAM" id="MobiDB-lite"/>
    </source>
</evidence>
<feature type="domain" description="Flagellar hook-length control protein-like C-terminal" evidence="2">
    <location>
        <begin position="34"/>
        <end position="114"/>
    </location>
</feature>
<dbReference type="Pfam" id="PF02120">
    <property type="entry name" value="Flg_hook"/>
    <property type="match status" value="1"/>
</dbReference>
<dbReference type="AlphaFoldDB" id="A0A645GRW1"/>
<sequence length="163" mass="18486">MNTFNKSIDTSNISEIGQAVTINKDTFIHDIIKSVKFMEQNDMKEMTVKLMPRELGEIVIKLTMQNGLMKANITANNKEAYNLLNSNIQDINKLIGNEEIKIQNVTINIYNEDTTFFSRENSKEQNKHSGSRNGSRKGIPKLDIEEEINSMSIVEDGNVNAFV</sequence>
<evidence type="ECO:0000259" key="2">
    <source>
        <dbReference type="Pfam" id="PF02120"/>
    </source>
</evidence>
<dbReference type="EMBL" id="VSSQ01079056">
    <property type="protein sequence ID" value="MPN28682.1"/>
    <property type="molecule type" value="Genomic_DNA"/>
</dbReference>
<dbReference type="Gene3D" id="3.30.750.140">
    <property type="match status" value="1"/>
</dbReference>